<sequence length="79" mass="8991">MAQSYTEISETFPCEDQDGNRYLMHKIQSYTVESYLAGGTRTMPGSFDYKTSDGQWANSNDDIHFTLKSGIKVKRVDID</sequence>
<name>A0ABZ1DWZ4_9RHOB</name>
<evidence type="ECO:0000313" key="2">
    <source>
        <dbReference type="Proteomes" id="UP001623290"/>
    </source>
</evidence>
<keyword evidence="2" id="KW-1185">Reference proteome</keyword>
<proteinExistence type="predicted"/>
<gene>
    <name evidence="1" type="ORF">RPE78_09520</name>
</gene>
<evidence type="ECO:0008006" key="3">
    <source>
        <dbReference type="Google" id="ProtNLM"/>
    </source>
</evidence>
<reference evidence="1 2" key="1">
    <citation type="submission" date="2023-09" db="EMBL/GenBank/DDBJ databases">
        <title>Thioclava shenzhenensis sp. nov., a multidrug resistant bacteria-antagonizing species isolated from coastal seawater.</title>
        <authorList>
            <person name="Long M."/>
        </authorList>
    </citation>
    <scope>NUCLEOTIDE SEQUENCE [LARGE SCALE GENOMIC DNA]</scope>
    <source>
        <strain evidence="1 2">FTW29</strain>
    </source>
</reference>
<organism evidence="1 2">
    <name type="scientific">Thioclava litoralis</name>
    <dbReference type="NCBI Taxonomy" id="3076557"/>
    <lineage>
        <taxon>Bacteria</taxon>
        <taxon>Pseudomonadati</taxon>
        <taxon>Pseudomonadota</taxon>
        <taxon>Alphaproteobacteria</taxon>
        <taxon>Rhodobacterales</taxon>
        <taxon>Paracoccaceae</taxon>
        <taxon>Thioclava</taxon>
    </lineage>
</organism>
<dbReference type="RefSeq" id="WP_406720411.1">
    <property type="nucleotide sequence ID" value="NZ_CP135443.1"/>
</dbReference>
<dbReference type="EMBL" id="CP135443">
    <property type="protein sequence ID" value="WRY32935.1"/>
    <property type="molecule type" value="Genomic_DNA"/>
</dbReference>
<dbReference type="Proteomes" id="UP001623290">
    <property type="component" value="Chromosome"/>
</dbReference>
<evidence type="ECO:0000313" key="1">
    <source>
        <dbReference type="EMBL" id="WRY32935.1"/>
    </source>
</evidence>
<protein>
    <recommendedName>
        <fullName evidence="3">Membrane-bound lysozyme-inhibitor of c-type lysozyme</fullName>
    </recommendedName>
</protein>
<accession>A0ABZ1DWZ4</accession>